<feature type="region of interest" description="Disordered" evidence="1">
    <location>
        <begin position="242"/>
        <end position="264"/>
    </location>
</feature>
<reference evidence="2 3" key="1">
    <citation type="submission" date="2018-04" db="EMBL/GenBank/DDBJ databases">
        <title>The genome of golden apple snail Pomacea canaliculata provides insight into stress tolerance and invasive adaptation.</title>
        <authorList>
            <person name="Liu C."/>
            <person name="Liu B."/>
            <person name="Ren Y."/>
            <person name="Zhang Y."/>
            <person name="Wang H."/>
            <person name="Li S."/>
            <person name="Jiang F."/>
            <person name="Yin L."/>
            <person name="Zhang G."/>
            <person name="Qian W."/>
            <person name="Fan W."/>
        </authorList>
    </citation>
    <scope>NUCLEOTIDE SEQUENCE [LARGE SCALE GENOMIC DNA]</scope>
    <source>
        <strain evidence="2">SZHN2017</strain>
        <tissue evidence="2">Muscle</tissue>
    </source>
</reference>
<feature type="compositionally biased region" description="Basic and acidic residues" evidence="1">
    <location>
        <begin position="432"/>
        <end position="458"/>
    </location>
</feature>
<accession>A0A2T7PDH5</accession>
<keyword evidence="3" id="KW-1185">Reference proteome</keyword>
<proteinExistence type="predicted"/>
<dbReference type="OrthoDB" id="10007483at2759"/>
<feature type="compositionally biased region" description="Gly residues" evidence="1">
    <location>
        <begin position="300"/>
        <end position="312"/>
    </location>
</feature>
<feature type="compositionally biased region" description="Polar residues" evidence="1">
    <location>
        <begin position="42"/>
        <end position="66"/>
    </location>
</feature>
<organism evidence="2 3">
    <name type="scientific">Pomacea canaliculata</name>
    <name type="common">Golden apple snail</name>
    <dbReference type="NCBI Taxonomy" id="400727"/>
    <lineage>
        <taxon>Eukaryota</taxon>
        <taxon>Metazoa</taxon>
        <taxon>Spiralia</taxon>
        <taxon>Lophotrochozoa</taxon>
        <taxon>Mollusca</taxon>
        <taxon>Gastropoda</taxon>
        <taxon>Caenogastropoda</taxon>
        <taxon>Architaenioglossa</taxon>
        <taxon>Ampullarioidea</taxon>
        <taxon>Ampullariidae</taxon>
        <taxon>Pomacea</taxon>
    </lineage>
</organism>
<dbReference type="EMBL" id="PZQS01000004">
    <property type="protein sequence ID" value="PVD31474.1"/>
    <property type="molecule type" value="Genomic_DNA"/>
</dbReference>
<feature type="compositionally biased region" description="Basic and acidic residues" evidence="1">
    <location>
        <begin position="664"/>
        <end position="675"/>
    </location>
</feature>
<dbReference type="PANTHER" id="PTHR21219">
    <property type="entry name" value="FI19613P1"/>
    <property type="match status" value="1"/>
</dbReference>
<evidence type="ECO:0008006" key="4">
    <source>
        <dbReference type="Google" id="ProtNLM"/>
    </source>
</evidence>
<sequence length="847" mass="91926">MHLCELPASYSFWTSANFFDGEYYVYHGGNARGPEQGVGGSPQDQPPDNDSNSVLSPPSHPQQPSWATMDGPTYACDYLGYNTLSKPATGIQMLQQPIKELYLKFRKHLSTGGGPRRASFKVTPAGLLVAVADGKERSEMFFDLSSINFLEAVRFSVLGSEKKPKAIFVPIDESRGPVSDKTAFSLDKNFHFLIKAGHHPLLVCVLRRPKGVKMLDCHVFALDTPENAVYIASLVQRLQQSGGSSKDFPVGAEPRQDGGFNRGVKGDVIRTEFGDYSVYRGGTGGPQPFELRDEHFRGAAGDGNGGGNGGGIPPQMDYPGNRGGHPNPRETYPAENADRPRYGWSYDKPQSGEDYKRVSGQYMGDGRPMSGGQIPDSPTPIGGDSRQFPRGDVRPGGQFPGDGRSAGDFPGGAERQPARGGSLYDHLGGPYRRQEIERSEVAHVRERSGDSTDSRPSFDRSSVSGSERMGGVRPYDDFGPSGRGGFGESRGSQRSEMPPRVMDKPVSPVMRHQPNGQQYMPGGSPIPAPAFSLSNRESRGDVPDDPQGNKPVAKVPPHLKGVKVLPSNFLDVKLKPKPKQSEETEGGGYDNQKNIMVQYKQLQEMEAQGNKGFGDPEVEKRSYNNNWNDDLKSGGGDVMYRRHPGDPATAATLKSTRLVGETKYGRRGYDPRYDEGSGGQAGGKYRHSSPTYGDRFGPSDNSAPAQAPGAPPGNWRATSAYEMGQGGFQRGGPQHGQGGGQLPYDMGQNYDRGYQQQQQQQQGYGRGMVAPGNAPNEEGLQGRKKDAEIANMFRISGCRGEKTLIQRTEATLSRVWVTSPECLLGTISVETVYVCGWSPSFPCVKSV</sequence>
<feature type="region of interest" description="Disordered" evidence="1">
    <location>
        <begin position="609"/>
        <end position="650"/>
    </location>
</feature>
<evidence type="ECO:0000256" key="1">
    <source>
        <dbReference type="SAM" id="MobiDB-lite"/>
    </source>
</evidence>
<feature type="region of interest" description="Disordered" evidence="1">
    <location>
        <begin position="664"/>
        <end position="714"/>
    </location>
</feature>
<gene>
    <name evidence="2" type="ORF">C0Q70_06886</name>
</gene>
<evidence type="ECO:0000313" key="2">
    <source>
        <dbReference type="EMBL" id="PVD31474.1"/>
    </source>
</evidence>
<dbReference type="AlphaFoldDB" id="A0A2T7PDH5"/>
<comment type="caution">
    <text evidence="2">The sequence shown here is derived from an EMBL/GenBank/DDBJ whole genome shotgun (WGS) entry which is preliminary data.</text>
</comment>
<dbReference type="PANTHER" id="PTHR21219:SF4">
    <property type="entry name" value="PID DOMAIN-CONTAINING PROTEIN"/>
    <property type="match status" value="1"/>
</dbReference>
<evidence type="ECO:0000313" key="3">
    <source>
        <dbReference type="Proteomes" id="UP000245119"/>
    </source>
</evidence>
<feature type="region of interest" description="Disordered" evidence="1">
    <location>
        <begin position="296"/>
        <end position="593"/>
    </location>
</feature>
<name>A0A2T7PDH5_POMCA</name>
<dbReference type="Proteomes" id="UP000245119">
    <property type="component" value="Linkage Group LG4"/>
</dbReference>
<feature type="region of interest" description="Disordered" evidence="1">
    <location>
        <begin position="34"/>
        <end position="66"/>
    </location>
</feature>
<protein>
    <recommendedName>
        <fullName evidence="4">PID domain-containing protein</fullName>
    </recommendedName>
</protein>